<sequence>MIGVSTLNGIYLGDDRLFSNRVMTDFLDIRTNKKTLAYVIIMNMFFCSYA</sequence>
<dbReference type="Proteomes" id="UP000004713">
    <property type="component" value="Unassembled WGS sequence"/>
</dbReference>
<comment type="caution">
    <text evidence="1">The sequence shown here is derived from an EMBL/GenBank/DDBJ whole genome shotgun (WGS) entry which is preliminary data.</text>
</comment>
<evidence type="ECO:0000313" key="2">
    <source>
        <dbReference type="Proteomes" id="UP000004713"/>
    </source>
</evidence>
<proteinExistence type="predicted"/>
<accession>B0NMG1</accession>
<gene>
    <name evidence="1" type="ORF">BACSTE_00626</name>
</gene>
<dbReference type="EMBL" id="ABFZ02000016">
    <property type="protein sequence ID" value="EDS16495.1"/>
    <property type="molecule type" value="Genomic_DNA"/>
</dbReference>
<reference evidence="1 2" key="2">
    <citation type="submission" date="2007-11" db="EMBL/GenBank/DDBJ databases">
        <authorList>
            <person name="Fulton L."/>
            <person name="Clifton S."/>
            <person name="Fulton B."/>
            <person name="Xu J."/>
            <person name="Minx P."/>
            <person name="Pepin K.H."/>
            <person name="Johnson M."/>
            <person name="Thiruvilangam P."/>
            <person name="Bhonagiri V."/>
            <person name="Nash W.E."/>
            <person name="Mardis E.R."/>
            <person name="Wilson R.K."/>
        </authorList>
    </citation>
    <scope>NUCLEOTIDE SEQUENCE [LARGE SCALE GENOMIC DNA]</scope>
    <source>
        <strain evidence="1 2">ATCC 43183</strain>
    </source>
</reference>
<dbReference type="HOGENOM" id="CLU_3114755_0_0_10"/>
<name>B0NMG1_BACSE</name>
<protein>
    <submittedName>
        <fullName evidence="1">Uncharacterized protein</fullName>
    </submittedName>
</protein>
<dbReference type="AlphaFoldDB" id="B0NMG1"/>
<organism evidence="1 2">
    <name type="scientific">Bacteroides stercoris ATCC 43183</name>
    <dbReference type="NCBI Taxonomy" id="449673"/>
    <lineage>
        <taxon>Bacteria</taxon>
        <taxon>Pseudomonadati</taxon>
        <taxon>Bacteroidota</taxon>
        <taxon>Bacteroidia</taxon>
        <taxon>Bacteroidales</taxon>
        <taxon>Bacteroidaceae</taxon>
        <taxon>Bacteroides</taxon>
    </lineage>
</organism>
<reference evidence="1 2" key="1">
    <citation type="submission" date="2007-11" db="EMBL/GenBank/DDBJ databases">
        <title>Draft genome sequence of Bacteroides stercoris(ATCC 43183).</title>
        <authorList>
            <person name="Sudarsanam P."/>
            <person name="Ley R."/>
            <person name="Guruge J."/>
            <person name="Turnbaugh P.J."/>
            <person name="Mahowald M."/>
            <person name="Liep D."/>
            <person name="Gordon J."/>
        </authorList>
    </citation>
    <scope>NUCLEOTIDE SEQUENCE [LARGE SCALE GENOMIC DNA]</scope>
    <source>
        <strain evidence="1 2">ATCC 43183</strain>
    </source>
</reference>
<evidence type="ECO:0000313" key="1">
    <source>
        <dbReference type="EMBL" id="EDS16495.1"/>
    </source>
</evidence>